<feature type="compositionally biased region" description="Basic and acidic residues" evidence="1">
    <location>
        <begin position="273"/>
        <end position="282"/>
    </location>
</feature>
<gene>
    <name evidence="2" type="ORF">DTER00134_LOCUS14332</name>
</gene>
<dbReference type="AlphaFoldDB" id="A0A7S3R1C2"/>
<feature type="region of interest" description="Disordered" evidence="1">
    <location>
        <begin position="273"/>
        <end position="339"/>
    </location>
</feature>
<organism evidence="2">
    <name type="scientific">Dunaliella tertiolecta</name>
    <name type="common">Green alga</name>
    <dbReference type="NCBI Taxonomy" id="3047"/>
    <lineage>
        <taxon>Eukaryota</taxon>
        <taxon>Viridiplantae</taxon>
        <taxon>Chlorophyta</taxon>
        <taxon>core chlorophytes</taxon>
        <taxon>Chlorophyceae</taxon>
        <taxon>CS clade</taxon>
        <taxon>Chlamydomonadales</taxon>
        <taxon>Dunaliellaceae</taxon>
        <taxon>Dunaliella</taxon>
    </lineage>
</organism>
<feature type="region of interest" description="Disordered" evidence="1">
    <location>
        <begin position="127"/>
        <end position="218"/>
    </location>
</feature>
<dbReference type="EMBL" id="HBIP01023932">
    <property type="protein sequence ID" value="CAE0499259.1"/>
    <property type="molecule type" value="Transcribed_RNA"/>
</dbReference>
<accession>A0A7S3R1C2</accession>
<protein>
    <submittedName>
        <fullName evidence="2">Uncharacterized protein</fullName>
    </submittedName>
</protein>
<feature type="compositionally biased region" description="Polar residues" evidence="1">
    <location>
        <begin position="319"/>
        <end position="339"/>
    </location>
</feature>
<feature type="region of interest" description="Disordered" evidence="1">
    <location>
        <begin position="368"/>
        <end position="403"/>
    </location>
</feature>
<feature type="compositionally biased region" description="Basic and acidic residues" evidence="1">
    <location>
        <begin position="300"/>
        <end position="318"/>
    </location>
</feature>
<feature type="compositionally biased region" description="Low complexity" evidence="1">
    <location>
        <begin position="428"/>
        <end position="451"/>
    </location>
</feature>
<feature type="region of interest" description="Disordered" evidence="1">
    <location>
        <begin position="416"/>
        <end position="461"/>
    </location>
</feature>
<sequence>MEQRITFDFDFQRLTDYYLGRSSNSFKVCFFPATLRRAAKKARSEQLYVVLRDEEKPMVVWKRFGKEPTEFLAEEVEDMIVTTKPPLGGTRTVVKLVGEDKELLEIYSLQEPELFVDTVQDLRGGAGGRIADKESRAGQTGAETHDTITHATTQISARDPLASEPRPIPDRISPSQHQPQRLIRGQGGDRAKGPPAVTPSQPSSRALKKQGSIGGEPYSNPLFAHGKIRYHMILPEAVPSHLFYSRPEVEALTSGNGTNRPVQEILQEEERKRLQREDEEMRLTPSQAALAKRSRMGSNDGRRRPDMMSTVSEEHEHPQQQASTLQRPSSQPSWREEQLLNSQTALPIRPPSHAGSNSDIDKALQQLGAAPGHQGPGHIERLRSGPLISGLGRQEGPPSSIMLSTNSDIAAIVAAKGAVRSSTNGEGSSAPTAAATSSHRAPPSPSISQQRPRTKKQDAGT</sequence>
<reference evidence="2" key="1">
    <citation type="submission" date="2021-01" db="EMBL/GenBank/DDBJ databases">
        <authorList>
            <person name="Corre E."/>
            <person name="Pelletier E."/>
            <person name="Niang G."/>
            <person name="Scheremetjew M."/>
            <person name="Finn R."/>
            <person name="Kale V."/>
            <person name="Holt S."/>
            <person name="Cochrane G."/>
            <person name="Meng A."/>
            <person name="Brown T."/>
            <person name="Cohen L."/>
        </authorList>
    </citation>
    <scope>NUCLEOTIDE SEQUENCE</scope>
    <source>
        <strain evidence="2">CCMP1320</strain>
    </source>
</reference>
<name>A0A7S3R1C2_DUNTE</name>
<evidence type="ECO:0000256" key="1">
    <source>
        <dbReference type="SAM" id="MobiDB-lite"/>
    </source>
</evidence>
<evidence type="ECO:0000313" key="2">
    <source>
        <dbReference type="EMBL" id="CAE0499259.1"/>
    </source>
</evidence>
<proteinExistence type="predicted"/>